<sequence length="63" mass="6505">MSKIRSDVAGVVLARDSTSVVWLRAGDEVPAGVTVDPDLLEGGETEAVKPAKRGGRRAAGKSD</sequence>
<gene>
    <name evidence="2" type="ORF">G7Y31_06680</name>
</gene>
<reference evidence="2 3" key="1">
    <citation type="submission" date="2020-11" db="EMBL/GenBank/DDBJ databases">
        <title>Corynebacterium sp. ZJ-599.</title>
        <authorList>
            <person name="Zhou J."/>
        </authorList>
    </citation>
    <scope>NUCLEOTIDE SEQUENCE [LARGE SCALE GENOMIC DNA]</scope>
    <source>
        <strain evidence="2 3">ZJ-599</strain>
    </source>
</reference>
<evidence type="ECO:0000313" key="2">
    <source>
        <dbReference type="EMBL" id="QPK78270.1"/>
    </source>
</evidence>
<dbReference type="EMBL" id="CP064954">
    <property type="protein sequence ID" value="QPK78270.1"/>
    <property type="molecule type" value="Genomic_DNA"/>
</dbReference>
<dbReference type="AlphaFoldDB" id="A0A7T0PAE1"/>
<feature type="region of interest" description="Disordered" evidence="1">
    <location>
        <begin position="34"/>
        <end position="63"/>
    </location>
</feature>
<evidence type="ECO:0000313" key="3">
    <source>
        <dbReference type="Proteomes" id="UP000594681"/>
    </source>
</evidence>
<dbReference type="Proteomes" id="UP000594681">
    <property type="component" value="Chromosome"/>
</dbReference>
<feature type="compositionally biased region" description="Basic residues" evidence="1">
    <location>
        <begin position="50"/>
        <end position="63"/>
    </location>
</feature>
<dbReference type="RefSeq" id="WP_165006360.1">
    <property type="nucleotide sequence ID" value="NZ_CP064954.1"/>
</dbReference>
<name>A0A7T0PAE1_9CORY</name>
<organism evidence="2 3">
    <name type="scientific">Corynebacterium lizhenjunii</name>
    <dbReference type="NCBI Taxonomy" id="2709394"/>
    <lineage>
        <taxon>Bacteria</taxon>
        <taxon>Bacillati</taxon>
        <taxon>Actinomycetota</taxon>
        <taxon>Actinomycetes</taxon>
        <taxon>Mycobacteriales</taxon>
        <taxon>Corynebacteriaceae</taxon>
        <taxon>Corynebacterium</taxon>
    </lineage>
</organism>
<evidence type="ECO:0000256" key="1">
    <source>
        <dbReference type="SAM" id="MobiDB-lite"/>
    </source>
</evidence>
<accession>A0A7T0PAE1</accession>
<protein>
    <submittedName>
        <fullName evidence="2">Uncharacterized protein</fullName>
    </submittedName>
</protein>
<proteinExistence type="predicted"/>
<keyword evidence="3" id="KW-1185">Reference proteome</keyword>
<dbReference type="KEGG" id="cliz:G7Y31_06680"/>